<dbReference type="InterPro" id="IPR041698">
    <property type="entry name" value="Methyltransf_25"/>
</dbReference>
<organism evidence="4 6">
    <name type="scientific">Actinia tenebrosa</name>
    <name type="common">Australian red waratah sea anemone</name>
    <dbReference type="NCBI Taxonomy" id="6105"/>
    <lineage>
        <taxon>Eukaryota</taxon>
        <taxon>Metazoa</taxon>
        <taxon>Cnidaria</taxon>
        <taxon>Anthozoa</taxon>
        <taxon>Hexacorallia</taxon>
        <taxon>Actiniaria</taxon>
        <taxon>Actiniidae</taxon>
        <taxon>Actinia</taxon>
    </lineage>
</organism>
<dbReference type="GeneID" id="116307930"/>
<dbReference type="GO" id="GO:0032259">
    <property type="term" value="P:methylation"/>
    <property type="evidence" value="ECO:0007669"/>
    <property type="project" value="UniProtKB-KW"/>
</dbReference>
<evidence type="ECO:0000256" key="1">
    <source>
        <dbReference type="ARBA" id="ARBA00022603"/>
    </source>
</evidence>
<keyword evidence="1" id="KW-0489">Methyltransferase</keyword>
<evidence type="ECO:0000313" key="5">
    <source>
        <dbReference type="RefSeq" id="XP_031574118.1"/>
    </source>
</evidence>
<accession>A0A6P8J3D6</accession>
<proteinExistence type="predicted"/>
<dbReference type="InterPro" id="IPR051052">
    <property type="entry name" value="Diverse_substrate_MTase"/>
</dbReference>
<gene>
    <name evidence="5 6" type="primary">LOC116307930</name>
</gene>
<dbReference type="Gene3D" id="3.40.50.150">
    <property type="entry name" value="Vaccinia Virus protein VP39"/>
    <property type="match status" value="1"/>
</dbReference>
<dbReference type="PANTHER" id="PTHR44942">
    <property type="entry name" value="METHYLTRANSF_11 DOMAIN-CONTAINING PROTEIN"/>
    <property type="match status" value="1"/>
</dbReference>
<dbReference type="GO" id="GO:0008168">
    <property type="term" value="F:methyltransferase activity"/>
    <property type="evidence" value="ECO:0007669"/>
    <property type="project" value="UniProtKB-KW"/>
</dbReference>
<evidence type="ECO:0000313" key="6">
    <source>
        <dbReference type="RefSeq" id="XP_031574119.1"/>
    </source>
</evidence>
<evidence type="ECO:0000256" key="2">
    <source>
        <dbReference type="ARBA" id="ARBA00022679"/>
    </source>
</evidence>
<dbReference type="KEGG" id="aten:116307930"/>
<dbReference type="InterPro" id="IPR029063">
    <property type="entry name" value="SAM-dependent_MTases_sf"/>
</dbReference>
<name>A0A6P8J3D6_ACTTE</name>
<dbReference type="Pfam" id="PF13649">
    <property type="entry name" value="Methyltransf_25"/>
    <property type="match status" value="1"/>
</dbReference>
<keyword evidence="2" id="KW-0808">Transferase</keyword>
<dbReference type="AlphaFoldDB" id="A0A6P8J3D6"/>
<dbReference type="OrthoDB" id="506498at2759"/>
<evidence type="ECO:0000313" key="4">
    <source>
        <dbReference type="Proteomes" id="UP000515163"/>
    </source>
</evidence>
<dbReference type="SUPFAM" id="SSF53335">
    <property type="entry name" value="S-adenosyl-L-methionine-dependent methyltransferases"/>
    <property type="match status" value="1"/>
</dbReference>
<evidence type="ECO:0000259" key="3">
    <source>
        <dbReference type="Pfam" id="PF13649"/>
    </source>
</evidence>
<sequence length="272" mass="30440">MASQVDLVQVASKAFESANNYDEVRKDHSLESAKLFLAKLNNNEKSTVLELAAGTGKFTKVLLQAIDNDNIQLIASEPVESMGKVLKKNFPALEFICCRSEKIPLPDSSVQAVVATNALHYISNPESFTEIGRILVPGGITAFICNYVDIEAAPWAQSIFDLSKIYYQSVGVRFIFNERGFDGGWQEMLINTGVFGEIKEEFTTHSDSITEEDALKLFMSYGSFQYCSEEEKKDAKTKIEKILKDNYSGVGKIMRALPMKCFMYWAEKKNAT</sequence>
<dbReference type="Proteomes" id="UP000515163">
    <property type="component" value="Unplaced"/>
</dbReference>
<feature type="domain" description="Methyltransferase" evidence="3">
    <location>
        <begin position="48"/>
        <end position="139"/>
    </location>
</feature>
<protein>
    <submittedName>
        <fullName evidence="5 6">Uncharacterized methyltransferase C25B8.09-like</fullName>
    </submittedName>
</protein>
<dbReference type="CDD" id="cd02440">
    <property type="entry name" value="AdoMet_MTases"/>
    <property type="match status" value="1"/>
</dbReference>
<reference evidence="5 6" key="1">
    <citation type="submission" date="2025-04" db="UniProtKB">
        <authorList>
            <consortium name="RefSeq"/>
        </authorList>
    </citation>
    <scope>IDENTIFICATION</scope>
    <source>
        <tissue evidence="5 6">Tentacle</tissue>
    </source>
</reference>
<dbReference type="RefSeq" id="XP_031574119.1">
    <property type="nucleotide sequence ID" value="XM_031718259.1"/>
</dbReference>
<dbReference type="RefSeq" id="XP_031574118.1">
    <property type="nucleotide sequence ID" value="XM_031718258.1"/>
</dbReference>
<keyword evidence="4" id="KW-1185">Reference proteome</keyword>
<dbReference type="PANTHER" id="PTHR44942:SF4">
    <property type="entry name" value="METHYLTRANSFERASE TYPE 11 DOMAIN-CONTAINING PROTEIN"/>
    <property type="match status" value="1"/>
</dbReference>